<dbReference type="PROSITE" id="PS50111">
    <property type="entry name" value="CHEMOTAXIS_TRANSDUC_2"/>
    <property type="match status" value="1"/>
</dbReference>
<keyword evidence="11" id="KW-1185">Reference proteome</keyword>
<organism evidence="10 11">
    <name type="scientific">Roseibium salinum</name>
    <dbReference type="NCBI Taxonomy" id="1604349"/>
    <lineage>
        <taxon>Bacteria</taxon>
        <taxon>Pseudomonadati</taxon>
        <taxon>Pseudomonadota</taxon>
        <taxon>Alphaproteobacteria</taxon>
        <taxon>Hyphomicrobiales</taxon>
        <taxon>Stappiaceae</taxon>
        <taxon>Roseibium</taxon>
    </lineage>
</organism>
<protein>
    <submittedName>
        <fullName evidence="10">Methyl-accepting chemotaxis protein</fullName>
    </submittedName>
</protein>
<keyword evidence="6" id="KW-1133">Transmembrane helix</keyword>
<dbReference type="InterPro" id="IPR003660">
    <property type="entry name" value="HAMP_dom"/>
</dbReference>
<dbReference type="Gene3D" id="6.10.340.10">
    <property type="match status" value="1"/>
</dbReference>
<evidence type="ECO:0000256" key="5">
    <source>
        <dbReference type="PROSITE-ProRule" id="PRU00284"/>
    </source>
</evidence>
<evidence type="ECO:0000256" key="1">
    <source>
        <dbReference type="ARBA" id="ARBA00004429"/>
    </source>
</evidence>
<dbReference type="SUPFAM" id="SSF58104">
    <property type="entry name" value="Methyl-accepting chemotaxis protein (MCP) signaling domain"/>
    <property type="match status" value="1"/>
</dbReference>
<dbReference type="PROSITE" id="PS50885">
    <property type="entry name" value="HAMP"/>
    <property type="match status" value="1"/>
</dbReference>
<comment type="similarity">
    <text evidence="4">Belongs to the methyl-accepting chemotaxis (MCP) protein family.</text>
</comment>
<dbReference type="InterPro" id="IPR000727">
    <property type="entry name" value="T_SNARE_dom"/>
</dbReference>
<accession>A0ABT3R2Z0</accession>
<dbReference type="Gene3D" id="1.10.287.950">
    <property type="entry name" value="Methyl-accepting chemotaxis protein"/>
    <property type="match status" value="1"/>
</dbReference>
<evidence type="ECO:0000256" key="3">
    <source>
        <dbReference type="ARBA" id="ARBA00023224"/>
    </source>
</evidence>
<dbReference type="RefSeq" id="WP_265963279.1">
    <property type="nucleotide sequence ID" value="NZ_JAPEVI010000003.1"/>
</dbReference>
<comment type="caution">
    <text evidence="10">The sequence shown here is derived from an EMBL/GenBank/DDBJ whole genome shotgun (WGS) entry which is preliminary data.</text>
</comment>
<evidence type="ECO:0000259" key="9">
    <source>
        <dbReference type="PROSITE" id="PS50885"/>
    </source>
</evidence>
<keyword evidence="2" id="KW-1003">Cell membrane</keyword>
<keyword evidence="6" id="KW-0472">Membrane</keyword>
<evidence type="ECO:0000259" key="7">
    <source>
        <dbReference type="PROSITE" id="PS50111"/>
    </source>
</evidence>
<dbReference type="PROSITE" id="PS50192">
    <property type="entry name" value="T_SNARE"/>
    <property type="match status" value="1"/>
</dbReference>
<name>A0ABT3R2Z0_9HYPH</name>
<feature type="transmembrane region" description="Helical" evidence="6">
    <location>
        <begin position="441"/>
        <end position="468"/>
    </location>
</feature>
<proteinExistence type="inferred from homology"/>
<keyword evidence="3 5" id="KW-0807">Transducer</keyword>
<evidence type="ECO:0000313" key="11">
    <source>
        <dbReference type="Proteomes" id="UP001300261"/>
    </source>
</evidence>
<evidence type="ECO:0000256" key="2">
    <source>
        <dbReference type="ARBA" id="ARBA00022519"/>
    </source>
</evidence>
<comment type="subcellular location">
    <subcellularLocation>
        <location evidence="1">Cell inner membrane</location>
        <topology evidence="1">Multi-pass membrane protein</topology>
    </subcellularLocation>
</comment>
<evidence type="ECO:0000313" key="10">
    <source>
        <dbReference type="EMBL" id="MCX2723505.1"/>
    </source>
</evidence>
<dbReference type="InterPro" id="IPR004089">
    <property type="entry name" value="MCPsignal_dom"/>
</dbReference>
<dbReference type="Pfam" id="PF00015">
    <property type="entry name" value="MCPsignal"/>
    <property type="match status" value="1"/>
</dbReference>
<evidence type="ECO:0000256" key="6">
    <source>
        <dbReference type="SAM" id="Phobius"/>
    </source>
</evidence>
<feature type="domain" description="HAMP" evidence="9">
    <location>
        <begin position="465"/>
        <end position="518"/>
    </location>
</feature>
<feature type="domain" description="T-SNARE coiled-coil homology" evidence="8">
    <location>
        <begin position="710"/>
        <end position="772"/>
    </location>
</feature>
<gene>
    <name evidence="10" type="ORF">ON753_14180</name>
</gene>
<evidence type="ECO:0000256" key="4">
    <source>
        <dbReference type="ARBA" id="ARBA00029447"/>
    </source>
</evidence>
<dbReference type="CDD" id="cd06225">
    <property type="entry name" value="HAMP"/>
    <property type="match status" value="1"/>
</dbReference>
<feature type="transmembrane region" description="Helical" evidence="6">
    <location>
        <begin position="21"/>
        <end position="42"/>
    </location>
</feature>
<reference evidence="10 11" key="1">
    <citation type="journal article" date="2016" name="Int. J. Syst. Evol. Microbiol.">
        <title>Labrenzia salina sp. nov., isolated from the rhizosphere of the halophyte Arthrocnemum macrostachyum.</title>
        <authorList>
            <person name="Camacho M."/>
            <person name="Redondo-Gomez S."/>
            <person name="Rodriguez-Llorente I."/>
            <person name="Rohde M."/>
            <person name="Sproer C."/>
            <person name="Schumann P."/>
            <person name="Klenk H.P."/>
            <person name="Montero-Calasanz M.D.C."/>
        </authorList>
    </citation>
    <scope>NUCLEOTIDE SEQUENCE [LARGE SCALE GENOMIC DNA]</scope>
    <source>
        <strain evidence="10 11">DSM 29163</strain>
    </source>
</reference>
<dbReference type="Proteomes" id="UP001300261">
    <property type="component" value="Unassembled WGS sequence"/>
</dbReference>
<sequence>MSKLLTPLKNIRLSAKVGGGFVAMVFVAAAVGAVGTVAILGLRAQSDISARTTAAMAGLQQVAQAQESYLAGRSPELAEAARLQIGRLESALVALDDVSGQGGGHEQTVEAISLVGQLGSEFDGVVEAVDHRQAQVATLLRSAAGLQSIAAQINDRMNKIQRDASSAAKTASGTRNRADKVGRMLSDMEDLTADLNAKIADAGEGNSLVPETAMAVTEGTQSLARMAAKAGKLKVDGVEPAKVKALADMAGALSEKLPKPEGEGAADASVPAALAAEVASGLSQLHGQASALRKVVYAATDDAKAIAGKATSQLGIVDLVNVNVNKFQNASMDIRSATMEFFAGFETMGADEVTNRIETLRYLANLLKADSAVFPEIQDAVASIETEVNSYEAEFAAMVSAKEAFDASREDLVAVSDKVRSVITGLTEAQSASAYARANTALGLIAAALVAAIVAGGLLAFVLSLVITRPTRALTEAMGRLAEGDTDVVIPSTDQRDEIGDMSRTVRVFQENARERIRLENEANSHREAQYARQHEIEDLIVGFREEIKGLLGALDETAAGMSSTAMALGGIAETSAKQAGDTAKVSEDASMSVENVAGAAEELSTSIDEIAEQVRRSSDIVTSATGAVHETNGKVQGLAEAATKIGEVVSLIQAIAEQTNLLALNATIEAARAGDAGKGFAVVAAEVKELATQTSKATEEISSQIQTIQESTRSAVSAIGEISSTMEEVNGYTQGISAAVTQQGSATNEISGNVQRAAESTMAVTSNMASLARSVAETKEASGEVLAASDTLSARSRALKEGIESFLNRVTAA</sequence>
<evidence type="ECO:0000259" key="8">
    <source>
        <dbReference type="PROSITE" id="PS50192"/>
    </source>
</evidence>
<dbReference type="EMBL" id="JAPEVI010000003">
    <property type="protein sequence ID" value="MCX2723505.1"/>
    <property type="molecule type" value="Genomic_DNA"/>
</dbReference>
<dbReference type="PANTHER" id="PTHR32089:SF112">
    <property type="entry name" value="LYSOZYME-LIKE PROTEIN-RELATED"/>
    <property type="match status" value="1"/>
</dbReference>
<dbReference type="SMART" id="SM00304">
    <property type="entry name" value="HAMP"/>
    <property type="match status" value="1"/>
</dbReference>
<dbReference type="SMART" id="SM00283">
    <property type="entry name" value="MA"/>
    <property type="match status" value="1"/>
</dbReference>
<keyword evidence="6" id="KW-0812">Transmembrane</keyword>
<keyword evidence="2" id="KW-0997">Cell inner membrane</keyword>
<dbReference type="PANTHER" id="PTHR32089">
    <property type="entry name" value="METHYL-ACCEPTING CHEMOTAXIS PROTEIN MCPB"/>
    <property type="match status" value="1"/>
</dbReference>
<feature type="domain" description="Methyl-accepting transducer" evidence="7">
    <location>
        <begin position="558"/>
        <end position="794"/>
    </location>
</feature>
<dbReference type="Pfam" id="PF00672">
    <property type="entry name" value="HAMP"/>
    <property type="match status" value="1"/>
</dbReference>